<evidence type="ECO:0000256" key="7">
    <source>
        <dbReference type="SAM" id="MobiDB-lite"/>
    </source>
</evidence>
<evidence type="ECO:0000313" key="9">
    <source>
        <dbReference type="Proteomes" id="UP001314635"/>
    </source>
</evidence>
<dbReference type="Gene3D" id="2.160.10.10">
    <property type="entry name" value="Hexapeptide repeat proteins"/>
    <property type="match status" value="1"/>
</dbReference>
<dbReference type="InterPro" id="IPR053376">
    <property type="entry name" value="Serine_acetyltransferase"/>
</dbReference>
<keyword evidence="3 6" id="KW-0808">Transferase</keyword>
<dbReference type="EMBL" id="JAFCLK010000013">
    <property type="protein sequence ID" value="MBR1137280.1"/>
    <property type="molecule type" value="Genomic_DNA"/>
</dbReference>
<comment type="caution">
    <text evidence="8">The sequence shown here is derived from an EMBL/GenBank/DDBJ whole genome shotgun (WGS) entry which is preliminary data.</text>
</comment>
<keyword evidence="2" id="KW-0028">Amino-acid biosynthesis</keyword>
<name>A0ABS5G7I8_9BRAD</name>
<dbReference type="NCBIfam" id="NF041874">
    <property type="entry name" value="EPS_EpsC"/>
    <property type="match status" value="1"/>
</dbReference>
<dbReference type="InterPro" id="IPR042122">
    <property type="entry name" value="Ser_AcTrfase_N_sf"/>
</dbReference>
<dbReference type="InterPro" id="IPR005881">
    <property type="entry name" value="Ser_O-AcTrfase"/>
</dbReference>
<dbReference type="InterPro" id="IPR045304">
    <property type="entry name" value="LbH_SAT"/>
</dbReference>
<evidence type="ECO:0000256" key="6">
    <source>
        <dbReference type="PIRNR" id="PIRNR000441"/>
    </source>
</evidence>
<comment type="catalytic activity">
    <reaction evidence="5 6">
        <text>L-serine + acetyl-CoA = O-acetyl-L-serine + CoA</text>
        <dbReference type="Rhea" id="RHEA:24560"/>
        <dbReference type="ChEBI" id="CHEBI:33384"/>
        <dbReference type="ChEBI" id="CHEBI:57287"/>
        <dbReference type="ChEBI" id="CHEBI:57288"/>
        <dbReference type="ChEBI" id="CHEBI:58340"/>
        <dbReference type="EC" id="2.3.1.30"/>
    </reaction>
</comment>
<evidence type="ECO:0000256" key="1">
    <source>
        <dbReference type="ARBA" id="ARBA00007274"/>
    </source>
</evidence>
<protein>
    <recommendedName>
        <fullName evidence="6">Serine acetyltransferase</fullName>
        <ecNumber evidence="6">2.3.1.30</ecNumber>
    </recommendedName>
</protein>
<evidence type="ECO:0000256" key="5">
    <source>
        <dbReference type="ARBA" id="ARBA00049486"/>
    </source>
</evidence>
<dbReference type="InterPro" id="IPR001451">
    <property type="entry name" value="Hexapep"/>
</dbReference>
<dbReference type="RefSeq" id="WP_012045775.1">
    <property type="nucleotide sequence ID" value="NZ_JABFDP010000024.1"/>
</dbReference>
<sequence>MSDIVDTPIAKPVAADMRPPSLLQLIREDIGCVRSRDPAARSEIETLLTYPGIHALIWHRLAHRLWIHGWRFPARLLSWLGRFLSNVDIHPGAEIGRRFFIDHGACVVIGETAEVGDDVTLYHGVTLGGTSWSPGKRHPTLENGVVVGAGAKILGPITIGPRTRVGANSVVIQSTPPDVTVVGIPAKVVRPEFTHRRTVGRIDLDHHLMPDPVGEALSVMLDRIEFLEAQLAHVRQKVRQGPPPPAPINGCEVDPILTQGAKR</sequence>
<dbReference type="GO" id="GO:0009001">
    <property type="term" value="F:serine O-acetyltransferase activity"/>
    <property type="evidence" value="ECO:0007669"/>
    <property type="project" value="UniProtKB-EC"/>
</dbReference>
<feature type="region of interest" description="Disordered" evidence="7">
    <location>
        <begin position="238"/>
        <end position="263"/>
    </location>
</feature>
<evidence type="ECO:0000256" key="2">
    <source>
        <dbReference type="ARBA" id="ARBA00022605"/>
    </source>
</evidence>
<dbReference type="Pfam" id="PF00132">
    <property type="entry name" value="Hexapep"/>
    <property type="match status" value="1"/>
</dbReference>
<dbReference type="EC" id="2.3.1.30" evidence="6"/>
<keyword evidence="4 6" id="KW-0012">Acyltransferase</keyword>
<evidence type="ECO:0000256" key="4">
    <source>
        <dbReference type="ARBA" id="ARBA00023315"/>
    </source>
</evidence>
<evidence type="ECO:0000313" key="8">
    <source>
        <dbReference type="EMBL" id="MBR1137280.1"/>
    </source>
</evidence>
<dbReference type="Proteomes" id="UP001314635">
    <property type="component" value="Unassembled WGS sequence"/>
</dbReference>
<organism evidence="8 9">
    <name type="scientific">Bradyrhizobium denitrificans</name>
    <dbReference type="NCBI Taxonomy" id="2734912"/>
    <lineage>
        <taxon>Bacteria</taxon>
        <taxon>Pseudomonadati</taxon>
        <taxon>Pseudomonadota</taxon>
        <taxon>Alphaproteobacteria</taxon>
        <taxon>Hyphomicrobiales</taxon>
        <taxon>Nitrobacteraceae</taxon>
        <taxon>Bradyrhizobium</taxon>
    </lineage>
</organism>
<dbReference type="CDD" id="cd03354">
    <property type="entry name" value="LbH_SAT"/>
    <property type="match status" value="1"/>
</dbReference>
<dbReference type="InterPro" id="IPR011004">
    <property type="entry name" value="Trimer_LpxA-like_sf"/>
</dbReference>
<reference evidence="9" key="1">
    <citation type="journal article" date="2021" name="ISME J.">
        <title>Evolutionary origin and ecological implication of a unique nif island in free-living Bradyrhizobium lineages.</title>
        <authorList>
            <person name="Tao J."/>
        </authorList>
    </citation>
    <scope>NUCLEOTIDE SEQUENCE [LARGE SCALE GENOMIC DNA]</scope>
    <source>
        <strain evidence="9">SZCCT0094</strain>
    </source>
</reference>
<dbReference type="NCBIfam" id="TIGR01172">
    <property type="entry name" value="cysE"/>
    <property type="match status" value="1"/>
</dbReference>
<dbReference type="SUPFAM" id="SSF51161">
    <property type="entry name" value="Trimeric LpxA-like enzymes"/>
    <property type="match status" value="1"/>
</dbReference>
<proteinExistence type="inferred from homology"/>
<dbReference type="PANTHER" id="PTHR42811">
    <property type="entry name" value="SERINE ACETYLTRANSFERASE"/>
    <property type="match status" value="1"/>
</dbReference>
<comment type="similarity">
    <text evidence="1 6">Belongs to the transferase hexapeptide repeat family.</text>
</comment>
<gene>
    <name evidence="8" type="primary">cysE</name>
    <name evidence="8" type="ORF">JQ619_16015</name>
</gene>
<accession>A0ABS5G7I8</accession>
<evidence type="ECO:0000256" key="3">
    <source>
        <dbReference type="ARBA" id="ARBA00022679"/>
    </source>
</evidence>
<dbReference type="Gene3D" id="1.10.3130.10">
    <property type="entry name" value="serine acetyltransferase, domain 1"/>
    <property type="match status" value="1"/>
</dbReference>
<keyword evidence="9" id="KW-1185">Reference proteome</keyword>
<dbReference type="PIRSF" id="PIRSF000441">
    <property type="entry name" value="CysE"/>
    <property type="match status" value="1"/>
</dbReference>